<name>A0A0F6SQS1_9CORY</name>
<dbReference type="HOGENOM" id="CLU_171734_2_1_11"/>
<dbReference type="EMBL" id="CP011309">
    <property type="protein sequence ID" value="AKF26699.1"/>
    <property type="molecule type" value="Genomic_DNA"/>
</dbReference>
<dbReference type="PATRIC" id="fig|92706.3.peg.739"/>
<reference evidence="1 2" key="1">
    <citation type="submission" date="2015-04" db="EMBL/GenBank/DDBJ databases">
        <title>Complete Genome Sequence of Brevibacterium flavum ATCC 15168.</title>
        <authorList>
            <person name="Ahn J."/>
            <person name="Park G."/>
            <person name="Jeon W."/>
            <person name="Jang Y."/>
            <person name="Jang M."/>
            <person name="Lee H."/>
            <person name="Lee H."/>
        </authorList>
    </citation>
    <scope>NUCLEOTIDE SEQUENCE [LARGE SCALE GENOMIC DNA]</scope>
    <source>
        <strain evidence="1 2">ATCC 15168</strain>
    </source>
</reference>
<sequence length="67" mass="7912">MMALTHALWKIPRAVWWYLTELMGDTAYSKYVVHLKHHHPDAPIPTEREYWRAKYADQDANPGARCC</sequence>
<dbReference type="InterPro" id="IPR007423">
    <property type="entry name" value="Sel_put"/>
</dbReference>
<evidence type="ECO:0008006" key="3">
    <source>
        <dbReference type="Google" id="ProtNLM"/>
    </source>
</evidence>
<dbReference type="AlphaFoldDB" id="A0A0F6SQS1"/>
<evidence type="ECO:0000313" key="1">
    <source>
        <dbReference type="EMBL" id="AKF26699.1"/>
    </source>
</evidence>
<dbReference type="Pfam" id="PF04328">
    <property type="entry name" value="Sel_put"/>
    <property type="match status" value="1"/>
</dbReference>
<evidence type="ECO:0000313" key="2">
    <source>
        <dbReference type="Proteomes" id="UP000034037"/>
    </source>
</evidence>
<dbReference type="GeneID" id="44144932"/>
<keyword evidence="2" id="KW-1185">Reference proteome</keyword>
<dbReference type="Proteomes" id="UP000034037">
    <property type="component" value="Chromosome"/>
</dbReference>
<dbReference type="RefSeq" id="WP_003854670.1">
    <property type="nucleotide sequence ID" value="NZ_CP011309.1"/>
</dbReference>
<gene>
    <name evidence="1" type="ORF">YH66_03585</name>
</gene>
<proteinExistence type="predicted"/>
<organism evidence="1 2">
    <name type="scientific">[Brevibacterium] flavum</name>
    <dbReference type="NCBI Taxonomy" id="92706"/>
    <lineage>
        <taxon>Bacteria</taxon>
        <taxon>Bacillati</taxon>
        <taxon>Actinomycetota</taxon>
        <taxon>Actinomycetes</taxon>
        <taxon>Mycobacteriales</taxon>
        <taxon>Corynebacteriaceae</taxon>
        <taxon>Corynebacterium</taxon>
    </lineage>
</organism>
<protein>
    <recommendedName>
        <fullName evidence="3">YbdD/YjiX family protein</fullName>
    </recommendedName>
</protein>
<accession>A0A0F6SQS1</accession>